<dbReference type="AlphaFoldDB" id="A0A9W6ILC8"/>
<proteinExistence type="predicted"/>
<reference evidence="3" key="1">
    <citation type="journal article" date="2014" name="Int. J. Syst. Evol. Microbiol.">
        <title>Complete genome sequence of Corynebacterium casei LMG S-19264T (=DSM 44701T), isolated from a smear-ripened cheese.</title>
        <authorList>
            <consortium name="US DOE Joint Genome Institute (JGI-PGF)"/>
            <person name="Walter F."/>
            <person name="Albersmeier A."/>
            <person name="Kalinowski J."/>
            <person name="Ruckert C."/>
        </authorList>
    </citation>
    <scope>NUCLEOTIDE SEQUENCE</scope>
    <source>
        <strain evidence="3">VKM B-1513</strain>
    </source>
</reference>
<keyword evidence="1" id="KW-0472">Membrane</keyword>
<feature type="transmembrane region" description="Helical" evidence="1">
    <location>
        <begin position="161"/>
        <end position="178"/>
    </location>
</feature>
<evidence type="ECO:0000259" key="2">
    <source>
        <dbReference type="Pfam" id="PF01757"/>
    </source>
</evidence>
<dbReference type="GO" id="GO:0016747">
    <property type="term" value="F:acyltransferase activity, transferring groups other than amino-acyl groups"/>
    <property type="evidence" value="ECO:0007669"/>
    <property type="project" value="InterPro"/>
</dbReference>
<accession>A0A9W6ILC8</accession>
<keyword evidence="1" id="KW-1133">Transmembrane helix</keyword>
<name>A0A9W6ILC8_9PROT</name>
<dbReference type="GO" id="GO:0016020">
    <property type="term" value="C:membrane"/>
    <property type="evidence" value="ECO:0007669"/>
    <property type="project" value="TreeGrafter"/>
</dbReference>
<keyword evidence="3" id="KW-0012">Acyltransferase</keyword>
<feature type="transmembrane region" description="Helical" evidence="1">
    <location>
        <begin position="129"/>
        <end position="154"/>
    </location>
</feature>
<protein>
    <submittedName>
        <fullName evidence="3">Acyltransferase</fullName>
    </submittedName>
</protein>
<organism evidence="3 4">
    <name type="scientific">Maricaulis virginensis</name>
    <dbReference type="NCBI Taxonomy" id="144022"/>
    <lineage>
        <taxon>Bacteria</taxon>
        <taxon>Pseudomonadati</taxon>
        <taxon>Pseudomonadota</taxon>
        <taxon>Alphaproteobacteria</taxon>
        <taxon>Maricaulales</taxon>
        <taxon>Maricaulaceae</taxon>
        <taxon>Maricaulis</taxon>
    </lineage>
</organism>
<keyword evidence="1" id="KW-0812">Transmembrane</keyword>
<reference evidence="3" key="2">
    <citation type="submission" date="2023-01" db="EMBL/GenBank/DDBJ databases">
        <authorList>
            <person name="Sun Q."/>
            <person name="Evtushenko L."/>
        </authorList>
    </citation>
    <scope>NUCLEOTIDE SEQUENCE</scope>
    <source>
        <strain evidence="3">VKM B-1513</strain>
    </source>
</reference>
<feature type="transmembrane region" description="Helical" evidence="1">
    <location>
        <begin position="212"/>
        <end position="230"/>
    </location>
</feature>
<comment type="caution">
    <text evidence="3">The sequence shown here is derived from an EMBL/GenBank/DDBJ whole genome shotgun (WGS) entry which is preliminary data.</text>
</comment>
<feature type="transmembrane region" description="Helical" evidence="1">
    <location>
        <begin position="242"/>
        <end position="262"/>
    </location>
</feature>
<dbReference type="InterPro" id="IPR050879">
    <property type="entry name" value="Acyltransferase_3"/>
</dbReference>
<dbReference type="RefSeq" id="WP_271185781.1">
    <property type="nucleotide sequence ID" value="NZ_BSFE01000002.1"/>
</dbReference>
<dbReference type="EMBL" id="BSFE01000002">
    <property type="protein sequence ID" value="GLK51399.1"/>
    <property type="molecule type" value="Genomic_DNA"/>
</dbReference>
<dbReference type="Proteomes" id="UP001143486">
    <property type="component" value="Unassembled WGS sequence"/>
</dbReference>
<dbReference type="Pfam" id="PF01757">
    <property type="entry name" value="Acyl_transf_3"/>
    <property type="match status" value="1"/>
</dbReference>
<dbReference type="GO" id="GO:0000271">
    <property type="term" value="P:polysaccharide biosynthetic process"/>
    <property type="evidence" value="ECO:0007669"/>
    <property type="project" value="TreeGrafter"/>
</dbReference>
<feature type="transmembrane region" description="Helical" evidence="1">
    <location>
        <begin position="274"/>
        <end position="293"/>
    </location>
</feature>
<evidence type="ECO:0000313" key="3">
    <source>
        <dbReference type="EMBL" id="GLK51399.1"/>
    </source>
</evidence>
<gene>
    <name evidence="3" type="ORF">GCM10017621_09070</name>
</gene>
<dbReference type="PANTHER" id="PTHR23028:SF131">
    <property type="entry name" value="BLR2367 PROTEIN"/>
    <property type="match status" value="1"/>
</dbReference>
<feature type="transmembrane region" description="Helical" evidence="1">
    <location>
        <begin position="44"/>
        <end position="68"/>
    </location>
</feature>
<keyword evidence="4" id="KW-1185">Reference proteome</keyword>
<dbReference type="PANTHER" id="PTHR23028">
    <property type="entry name" value="ACETYLTRANSFERASE"/>
    <property type="match status" value="1"/>
</dbReference>
<feature type="transmembrane region" description="Helical" evidence="1">
    <location>
        <begin position="305"/>
        <end position="324"/>
    </location>
</feature>
<feature type="domain" description="Acyltransferase 3" evidence="2">
    <location>
        <begin position="11"/>
        <end position="320"/>
    </location>
</feature>
<dbReference type="InterPro" id="IPR002656">
    <property type="entry name" value="Acyl_transf_3_dom"/>
</dbReference>
<keyword evidence="3" id="KW-0808">Transferase</keyword>
<evidence type="ECO:0000313" key="4">
    <source>
        <dbReference type="Proteomes" id="UP001143486"/>
    </source>
</evidence>
<feature type="transmembrane region" description="Helical" evidence="1">
    <location>
        <begin position="89"/>
        <end position="109"/>
    </location>
</feature>
<evidence type="ECO:0000256" key="1">
    <source>
        <dbReference type="SAM" id="Phobius"/>
    </source>
</evidence>
<feature type="transmembrane region" description="Helical" evidence="1">
    <location>
        <begin position="184"/>
        <end position="205"/>
    </location>
</feature>
<sequence length="351" mass="38667">MQEHGRHTTIVEIQHLRMVAVLLVVLAHIHQADARFLTTTLLDQTAYFGFAGVDVFFVLSGFIIHHLYRDRRGLDVRYFLKRLNRIFPLYWIFTGLTLAGYLVFAGSLTRSFAELDLIASLTLIPHHDLPVLLVGWTLTHELYFYALFGLALALPPVWRTGAAGLWAAATIAATALMPRDVSPWLSVAFSPFNLLFLSGIGLSVLRNRLPAWRWPLAVVALAGAIGGLIWTHGGGLEAIDAAALRVPVFAPFAIGITAAWLAWKPHLPALAARIGDWSYAIYLGHLLAISALARVLPESLWSPLFYLLALAACIALGWLTHIAVEMPLLKAGRRLIDKIKPPADTQRAAKD</sequence>